<dbReference type="RefSeq" id="WP_052830087.1">
    <property type="nucleotide sequence ID" value="NZ_CP007142.1"/>
</dbReference>
<dbReference type="InterPro" id="IPR004154">
    <property type="entry name" value="Anticodon-bd"/>
</dbReference>
<dbReference type="InterPro" id="IPR045864">
    <property type="entry name" value="aa-tRNA-synth_II/BPL/LPL"/>
</dbReference>
<evidence type="ECO:0000256" key="6">
    <source>
        <dbReference type="ARBA" id="ARBA00022741"/>
    </source>
</evidence>
<dbReference type="Proteomes" id="UP000032266">
    <property type="component" value="Chromosome"/>
</dbReference>
<dbReference type="GO" id="GO:0005524">
    <property type="term" value="F:ATP binding"/>
    <property type="evidence" value="ECO:0007669"/>
    <property type="project" value="UniProtKB-KW"/>
</dbReference>
<comment type="similarity">
    <text evidence="1">Belongs to the class-II aminoacyl-tRNA synthetase family.</text>
</comment>
<dbReference type="Gene3D" id="3.40.50.800">
    <property type="entry name" value="Anticodon-binding domain"/>
    <property type="match status" value="1"/>
</dbReference>
<protein>
    <recommendedName>
        <fullName evidence="2 12">Threonine--tRNA ligase</fullName>
        <ecNumber evidence="2 12">6.1.1.3</ecNumber>
    </recommendedName>
</protein>
<dbReference type="GO" id="GO:0006435">
    <property type="term" value="P:threonyl-tRNA aminoacylation"/>
    <property type="evidence" value="ECO:0007669"/>
    <property type="project" value="UniProtKB-UniRule"/>
</dbReference>
<dbReference type="GO" id="GO:0046872">
    <property type="term" value="F:metal ion binding"/>
    <property type="evidence" value="ECO:0007669"/>
    <property type="project" value="UniProtKB-KW"/>
</dbReference>
<keyword evidence="3" id="KW-0963">Cytoplasm</keyword>
<dbReference type="EMBL" id="CP007142">
    <property type="protein sequence ID" value="AJQ93311.1"/>
    <property type="molecule type" value="Genomic_DNA"/>
</dbReference>
<evidence type="ECO:0000256" key="4">
    <source>
        <dbReference type="ARBA" id="ARBA00022598"/>
    </source>
</evidence>
<evidence type="ECO:0000256" key="9">
    <source>
        <dbReference type="ARBA" id="ARBA00022917"/>
    </source>
</evidence>
<dbReference type="CDD" id="cd00771">
    <property type="entry name" value="ThrRS_core"/>
    <property type="match status" value="1"/>
</dbReference>
<dbReference type="Pfam" id="PF00587">
    <property type="entry name" value="tRNA-synt_2b"/>
    <property type="match status" value="1"/>
</dbReference>
<dbReference type="PATRIC" id="fig|1445510.3.peg.1231"/>
<sequence length="402" mass="46536">MKSHRDIGEKLDLFHSEPQAPGMMFWHPDGWRLFQNIENHMRTVYLANNFSEVRTPQFMKKELWQISGHLEKFADNMFMGGDADMPDDYALKPMSCPAHILYFQRGVHSYRELPIKLFEFGLVHRNEPSGALNGCLRLRQFTQDDAHVFCDWEQADAEIIAFIERAQLVYRSFGYHDFQIKVSTQPENAFGSNDDWRRAEQLLAKACQQAGHEFEWQVGEGAFYGPKIEISLRDSMGREWQCGTIQCDFNLPQRFDLSYVNEQNAFIRPVILHQAMYGSIERWIGILLENYQGILPAWIHPLPVAIAAVTEASRDYVQSLQQQLQSAGIASRIDVGSGSVSRKIKRFYQYHVPVMMIVGEQEADQQTVQIRLRDSKETMKTLNRDELVSFIRQQIHQPVTAV</sequence>
<dbReference type="KEGG" id="gsn:YC6258_01263"/>
<keyword evidence="8" id="KW-0067">ATP-binding</keyword>
<dbReference type="PANTHER" id="PTHR11451">
    <property type="entry name" value="THREONINE-TRNA LIGASE"/>
    <property type="match status" value="1"/>
</dbReference>
<accession>A0A0C5VGK0</accession>
<dbReference type="AlphaFoldDB" id="A0A0C5VGK0"/>
<reference evidence="14 15" key="1">
    <citation type="submission" date="2014-01" db="EMBL/GenBank/DDBJ databases">
        <title>Full genme sequencing of cellulolytic bacterium Gynuella sunshinyii YC6258T gen. nov., sp. nov.</title>
        <authorList>
            <person name="Khan H."/>
            <person name="Chung E.J."/>
            <person name="Chung Y.R."/>
        </authorList>
    </citation>
    <scope>NUCLEOTIDE SEQUENCE [LARGE SCALE GENOMIC DNA]</scope>
    <source>
        <strain evidence="14 15">YC6258</strain>
    </source>
</reference>
<dbReference type="HOGENOM" id="CLU_008554_2_1_6"/>
<dbReference type="Gene3D" id="3.30.930.10">
    <property type="entry name" value="Bira Bifunctional Protein, Domain 2"/>
    <property type="match status" value="1"/>
</dbReference>
<evidence type="ECO:0000256" key="3">
    <source>
        <dbReference type="ARBA" id="ARBA00022490"/>
    </source>
</evidence>
<evidence type="ECO:0000256" key="5">
    <source>
        <dbReference type="ARBA" id="ARBA00022723"/>
    </source>
</evidence>
<evidence type="ECO:0000256" key="11">
    <source>
        <dbReference type="ARBA" id="ARBA00049515"/>
    </source>
</evidence>
<evidence type="ECO:0000256" key="1">
    <source>
        <dbReference type="ARBA" id="ARBA00008226"/>
    </source>
</evidence>
<proteinExistence type="inferred from homology"/>
<dbReference type="InterPro" id="IPR006195">
    <property type="entry name" value="aa-tRNA-synth_II"/>
</dbReference>
<keyword evidence="15" id="KW-1185">Reference proteome</keyword>
<keyword evidence="4 14" id="KW-0436">Ligase</keyword>
<feature type="domain" description="Aminoacyl-transfer RNA synthetases class-II family profile" evidence="13">
    <location>
        <begin position="3"/>
        <end position="296"/>
    </location>
</feature>
<dbReference type="SUPFAM" id="SSF52954">
    <property type="entry name" value="Class II aaRS ABD-related"/>
    <property type="match status" value="1"/>
</dbReference>
<evidence type="ECO:0000256" key="2">
    <source>
        <dbReference type="ARBA" id="ARBA00013163"/>
    </source>
</evidence>
<dbReference type="OrthoDB" id="9802304at2"/>
<dbReference type="FunFam" id="3.30.930.10:FF:000002">
    <property type="entry name" value="Threonine--tRNA ligase"/>
    <property type="match status" value="1"/>
</dbReference>
<keyword evidence="10 14" id="KW-0030">Aminoacyl-tRNA synthetase</keyword>
<dbReference type="NCBIfam" id="TIGR00418">
    <property type="entry name" value="thrS"/>
    <property type="match status" value="1"/>
</dbReference>
<dbReference type="InterPro" id="IPR002314">
    <property type="entry name" value="aa-tRNA-synt_IIb"/>
</dbReference>
<dbReference type="PROSITE" id="PS50862">
    <property type="entry name" value="AA_TRNA_LIGASE_II"/>
    <property type="match status" value="1"/>
</dbReference>
<dbReference type="GO" id="GO:0005737">
    <property type="term" value="C:cytoplasm"/>
    <property type="evidence" value="ECO:0007669"/>
    <property type="project" value="UniProtKB-UniRule"/>
</dbReference>
<dbReference type="PANTHER" id="PTHR11451:SF44">
    <property type="entry name" value="THREONINE--TRNA LIGASE, CHLOROPLASTIC_MITOCHONDRIAL 2"/>
    <property type="match status" value="1"/>
</dbReference>
<keyword evidence="5" id="KW-0479">Metal-binding</keyword>
<keyword evidence="9" id="KW-0648">Protein biosynthesis</keyword>
<dbReference type="InterPro" id="IPR002320">
    <property type="entry name" value="Thr-tRNA-ligase_IIa"/>
</dbReference>
<evidence type="ECO:0000313" key="15">
    <source>
        <dbReference type="Proteomes" id="UP000032266"/>
    </source>
</evidence>
<evidence type="ECO:0000256" key="10">
    <source>
        <dbReference type="ARBA" id="ARBA00023146"/>
    </source>
</evidence>
<keyword evidence="6" id="KW-0547">Nucleotide-binding</keyword>
<evidence type="ECO:0000256" key="7">
    <source>
        <dbReference type="ARBA" id="ARBA00022833"/>
    </source>
</evidence>
<dbReference type="EC" id="6.1.1.3" evidence="2 12"/>
<dbReference type="GO" id="GO:0004829">
    <property type="term" value="F:threonine-tRNA ligase activity"/>
    <property type="evidence" value="ECO:0007669"/>
    <property type="project" value="UniProtKB-UniRule"/>
</dbReference>
<dbReference type="SUPFAM" id="SSF55681">
    <property type="entry name" value="Class II aaRS and biotin synthetases"/>
    <property type="match status" value="1"/>
</dbReference>
<evidence type="ECO:0000256" key="8">
    <source>
        <dbReference type="ARBA" id="ARBA00022840"/>
    </source>
</evidence>
<evidence type="ECO:0000313" key="14">
    <source>
        <dbReference type="EMBL" id="AJQ93311.1"/>
    </source>
</evidence>
<dbReference type="PRINTS" id="PR01047">
    <property type="entry name" value="TRNASYNTHTHR"/>
</dbReference>
<gene>
    <name evidence="14" type="ORF">YC6258_01263</name>
</gene>
<comment type="catalytic activity">
    <reaction evidence="11">
        <text>tRNA(Thr) + L-threonine + ATP = L-threonyl-tRNA(Thr) + AMP + diphosphate + H(+)</text>
        <dbReference type="Rhea" id="RHEA:24624"/>
        <dbReference type="Rhea" id="RHEA-COMP:9670"/>
        <dbReference type="Rhea" id="RHEA-COMP:9704"/>
        <dbReference type="ChEBI" id="CHEBI:15378"/>
        <dbReference type="ChEBI" id="CHEBI:30616"/>
        <dbReference type="ChEBI" id="CHEBI:33019"/>
        <dbReference type="ChEBI" id="CHEBI:57926"/>
        <dbReference type="ChEBI" id="CHEBI:78442"/>
        <dbReference type="ChEBI" id="CHEBI:78534"/>
        <dbReference type="ChEBI" id="CHEBI:456215"/>
        <dbReference type="EC" id="6.1.1.3"/>
    </reaction>
</comment>
<dbReference type="Pfam" id="PF03129">
    <property type="entry name" value="HGTP_anticodon"/>
    <property type="match status" value="1"/>
</dbReference>
<evidence type="ECO:0000256" key="12">
    <source>
        <dbReference type="NCBIfam" id="TIGR00418"/>
    </source>
</evidence>
<evidence type="ECO:0000259" key="13">
    <source>
        <dbReference type="PROSITE" id="PS50862"/>
    </source>
</evidence>
<dbReference type="InterPro" id="IPR036621">
    <property type="entry name" value="Anticodon-bd_dom_sf"/>
</dbReference>
<keyword evidence="7" id="KW-0862">Zinc</keyword>
<name>A0A0C5VGK0_9GAMM</name>
<organism evidence="14 15">
    <name type="scientific">Gynuella sunshinyii YC6258</name>
    <dbReference type="NCBI Taxonomy" id="1445510"/>
    <lineage>
        <taxon>Bacteria</taxon>
        <taxon>Pseudomonadati</taxon>
        <taxon>Pseudomonadota</taxon>
        <taxon>Gammaproteobacteria</taxon>
        <taxon>Oceanospirillales</taxon>
        <taxon>Saccharospirillaceae</taxon>
        <taxon>Gynuella</taxon>
    </lineage>
</organism>
<dbReference type="InterPro" id="IPR033728">
    <property type="entry name" value="ThrRS_core"/>
</dbReference>
<dbReference type="STRING" id="1445510.YC6258_01263"/>